<name>A0ACC0ZNE9_9ROSI</name>
<dbReference type="EMBL" id="CM047910">
    <property type="protein sequence ID" value="KAJ0074737.1"/>
    <property type="molecule type" value="Genomic_DNA"/>
</dbReference>
<reference evidence="2" key="1">
    <citation type="journal article" date="2023" name="G3 (Bethesda)">
        <title>Genome assembly and association tests identify interacting loci associated with vigor, precocity, and sex in interspecific pistachio rootstocks.</title>
        <authorList>
            <person name="Palmer W."/>
            <person name="Jacygrad E."/>
            <person name="Sagayaradj S."/>
            <person name="Cavanaugh K."/>
            <person name="Han R."/>
            <person name="Bertier L."/>
            <person name="Beede B."/>
            <person name="Kafkas S."/>
            <person name="Golino D."/>
            <person name="Preece J."/>
            <person name="Michelmore R."/>
        </authorList>
    </citation>
    <scope>NUCLEOTIDE SEQUENCE [LARGE SCALE GENOMIC DNA]</scope>
</reference>
<gene>
    <name evidence="1" type="ORF">Patl1_33306</name>
</gene>
<organism evidence="1 2">
    <name type="scientific">Pistacia atlantica</name>
    <dbReference type="NCBI Taxonomy" id="434234"/>
    <lineage>
        <taxon>Eukaryota</taxon>
        <taxon>Viridiplantae</taxon>
        <taxon>Streptophyta</taxon>
        <taxon>Embryophyta</taxon>
        <taxon>Tracheophyta</taxon>
        <taxon>Spermatophyta</taxon>
        <taxon>Magnoliopsida</taxon>
        <taxon>eudicotyledons</taxon>
        <taxon>Gunneridae</taxon>
        <taxon>Pentapetalae</taxon>
        <taxon>rosids</taxon>
        <taxon>malvids</taxon>
        <taxon>Sapindales</taxon>
        <taxon>Anacardiaceae</taxon>
        <taxon>Pistacia</taxon>
    </lineage>
</organism>
<evidence type="ECO:0000313" key="2">
    <source>
        <dbReference type="Proteomes" id="UP001164250"/>
    </source>
</evidence>
<protein>
    <submittedName>
        <fullName evidence="1">Uncharacterized protein</fullName>
    </submittedName>
</protein>
<sequence>MAQSIVPSDENAIMEQVKATHEPDGRKLAVKPLLYIIQDIFQPSTPRAPGIGLGAQVQLDVLDDKALQFNFLDMLDLLSSTINNISRKFSGVVLALAAFGFNYGEFLVVAQPYSTNPLVKSVPLIKQFPETQEPVDTFTPKFEAVSNLIKSTLNVIKCIVELTEFASKNTSNEKPETMVAATSQIPDAVYWTIRSILACASQILGLTGMGYEKISSTAEALKLSSLVQKVSSILNDLQMQLHQLIEEQRALIYAKEDQLPLLDSATKKRASIEVLKRKNVLLLISDLEVSYEELSIPEQIYKESRQDPTRTESQYEVVWIPVVDRSTPWTQTKQKQFESLQSVMPWYSVYHPSMIDPAVIMYIQEIWYFKTKPILVVLDPLGKVVNHNAVHMLWIWVTVAFPFTSDREASLWELETWRLELLVDGIDPVALNWMAEEKNICLYGGNDIEWIRKFTAIAKSIAQVMKIPLEILYMGKSNPEEQIRRNISIITVERLSHTLLDLNLVWFFWKRLKSMWSSKTKLGCRVENDPIMQEIDTMLSFGRRGEQWALFSKGTVIAKAKGETILDCLNDFDSWKTYLKDTDFVTALNHHLNQLQKPTSMRQMAHV</sequence>
<dbReference type="Proteomes" id="UP001164250">
    <property type="component" value="Chromosome 15"/>
</dbReference>
<comment type="caution">
    <text evidence="1">The sequence shown here is derived from an EMBL/GenBank/DDBJ whole genome shotgun (WGS) entry which is preliminary data.</text>
</comment>
<evidence type="ECO:0000313" key="1">
    <source>
        <dbReference type="EMBL" id="KAJ0074737.1"/>
    </source>
</evidence>
<keyword evidence="2" id="KW-1185">Reference proteome</keyword>
<proteinExistence type="predicted"/>
<accession>A0ACC0ZNE9</accession>